<evidence type="ECO:0000256" key="2">
    <source>
        <dbReference type="ARBA" id="ARBA00022679"/>
    </source>
</evidence>
<keyword evidence="10" id="KW-1185">Reference proteome</keyword>
<dbReference type="Gene3D" id="3.40.50.10840">
    <property type="entry name" value="Putative sugar-binding, N-terminal domain"/>
    <property type="match status" value="1"/>
</dbReference>
<dbReference type="InterPro" id="IPR042213">
    <property type="entry name" value="NBD_C_sf"/>
</dbReference>
<gene>
    <name evidence="9" type="ORF">PSQ19_10600</name>
</gene>
<dbReference type="InterPro" id="IPR031475">
    <property type="entry name" value="NBD_C"/>
</dbReference>
<dbReference type="Pfam" id="PF07005">
    <property type="entry name" value="SBD_N"/>
    <property type="match status" value="1"/>
</dbReference>
<evidence type="ECO:0000313" key="10">
    <source>
        <dbReference type="Proteomes" id="UP001220530"/>
    </source>
</evidence>
<dbReference type="Proteomes" id="UP001220530">
    <property type="component" value="Chromosome"/>
</dbReference>
<evidence type="ECO:0000256" key="3">
    <source>
        <dbReference type="ARBA" id="ARBA00022741"/>
    </source>
</evidence>
<organism evidence="9 10">
    <name type="scientific">Devosia algicola</name>
    <dbReference type="NCBI Taxonomy" id="3026418"/>
    <lineage>
        <taxon>Bacteria</taxon>
        <taxon>Pseudomonadati</taxon>
        <taxon>Pseudomonadota</taxon>
        <taxon>Alphaproteobacteria</taxon>
        <taxon>Hyphomicrobiales</taxon>
        <taxon>Devosiaceae</taxon>
        <taxon>Devosia</taxon>
    </lineage>
</organism>
<feature type="domain" description="Four-carbon acid sugar kinase nucleotide binding" evidence="8">
    <location>
        <begin position="280"/>
        <end position="451"/>
    </location>
</feature>
<dbReference type="GO" id="GO:0016301">
    <property type="term" value="F:kinase activity"/>
    <property type="evidence" value="ECO:0007669"/>
    <property type="project" value="UniProtKB-KW"/>
</dbReference>
<keyword evidence="4 9" id="KW-0418">Kinase</keyword>
<feature type="domain" description="Four-carbon acid sugar kinase N-terminal" evidence="7">
    <location>
        <begin position="13"/>
        <end position="254"/>
    </location>
</feature>
<proteinExistence type="inferred from homology"/>
<evidence type="ECO:0000259" key="7">
    <source>
        <dbReference type="Pfam" id="PF07005"/>
    </source>
</evidence>
<dbReference type="RefSeq" id="WP_282220677.1">
    <property type="nucleotide sequence ID" value="NZ_CP118246.1"/>
</dbReference>
<dbReference type="InterPro" id="IPR010737">
    <property type="entry name" value="4-carb_acid_sugar_kinase_N"/>
</dbReference>
<dbReference type="InterPro" id="IPR037051">
    <property type="entry name" value="4-carb_acid_sugar_kinase_N_sf"/>
</dbReference>
<keyword evidence="5" id="KW-0067">ATP-binding</keyword>
<keyword evidence="2" id="KW-0808">Transferase</keyword>
<accession>A0ABY7YSH5</accession>
<evidence type="ECO:0000256" key="4">
    <source>
        <dbReference type="ARBA" id="ARBA00022777"/>
    </source>
</evidence>
<sequence length="461" mass="47663">MATAASLPEGPLLAFYGDDFTGSSAVMEVMTFAGLPTVMFLEPPTPTTMRQFSGYRAIGIASVARAQSPAWMDVNLPPAFEALAALGAPINHYKVCSTLDSSPTTGSIGRAIDIGLPIFSRRAGAAAWHPLVVAAPGIRRYQAFGNLFAIHNGAGYRLDRHPVMRNHLATPMREADVRRHISAQTETAIGLIDLVAIKEGTGQDCLEREIAAGRTVVALDVIDEETLRRVGALVWENRGSGMFAIGSQGIEYALVAYWRASGMLPANASAQTAVPVDRIVAVSGSVSSVTAAQIDWAEANGFAVIPLDAALAVDEPSWVAALTEATTRARAVLDRGLSPLIATARGPDDPAVARLTAVTSTRGEVGVNARIGSGLGAIVGDLVHSGDISRVAVAGGDTSGYAAAALGIYALEATSPVAPGAPLCRAFANAAKIDGLQIALKGGQMGPVDFFGSVRAGRAIG</sequence>
<dbReference type="EMBL" id="CP118246">
    <property type="protein sequence ID" value="WDR04295.1"/>
    <property type="molecule type" value="Genomic_DNA"/>
</dbReference>
<keyword evidence="3" id="KW-0547">Nucleotide-binding</keyword>
<dbReference type="SUPFAM" id="SSF142764">
    <property type="entry name" value="YgbK-like"/>
    <property type="match status" value="1"/>
</dbReference>
<evidence type="ECO:0000256" key="6">
    <source>
        <dbReference type="ARBA" id="ARBA00023277"/>
    </source>
</evidence>
<dbReference type="Pfam" id="PF17042">
    <property type="entry name" value="NBD_C"/>
    <property type="match status" value="1"/>
</dbReference>
<reference evidence="9 10" key="1">
    <citation type="submission" date="2023-02" db="EMBL/GenBank/DDBJ databases">
        <title>Devosia algicola sp. nov., isolated from the phycosphere of marine algae.</title>
        <authorList>
            <person name="Kim J.M."/>
            <person name="Lee J.K."/>
            <person name="Choi B.J."/>
            <person name="Bayburt H."/>
            <person name="Jeon C.O."/>
        </authorList>
    </citation>
    <scope>NUCLEOTIDE SEQUENCE [LARGE SCALE GENOMIC DNA]</scope>
    <source>
        <strain evidence="9 10">G20-9</strain>
    </source>
</reference>
<evidence type="ECO:0000259" key="8">
    <source>
        <dbReference type="Pfam" id="PF17042"/>
    </source>
</evidence>
<comment type="similarity">
    <text evidence="1">Belongs to the four-carbon acid sugar kinase family.</text>
</comment>
<evidence type="ECO:0000256" key="5">
    <source>
        <dbReference type="ARBA" id="ARBA00022840"/>
    </source>
</evidence>
<name>A0ABY7YSH5_9HYPH</name>
<dbReference type="Gene3D" id="3.40.980.20">
    <property type="entry name" value="Four-carbon acid sugar kinase, nucleotide binding domain"/>
    <property type="match status" value="1"/>
</dbReference>
<keyword evidence="6" id="KW-0119">Carbohydrate metabolism</keyword>
<evidence type="ECO:0000256" key="1">
    <source>
        <dbReference type="ARBA" id="ARBA00005715"/>
    </source>
</evidence>
<protein>
    <submittedName>
        <fullName evidence="9">Four-carbon acid sugar kinase family protein</fullName>
    </submittedName>
</protein>
<evidence type="ECO:0000313" key="9">
    <source>
        <dbReference type="EMBL" id="WDR04295.1"/>
    </source>
</evidence>